<dbReference type="GO" id="GO:0005524">
    <property type="term" value="F:ATP binding"/>
    <property type="evidence" value="ECO:0007669"/>
    <property type="project" value="UniProtKB-KW"/>
</dbReference>
<dbReference type="GO" id="GO:0000309">
    <property type="term" value="F:nicotinamide-nucleotide adenylyltransferase activity"/>
    <property type="evidence" value="ECO:0007669"/>
    <property type="project" value="UniProtKB-UniRule"/>
</dbReference>
<evidence type="ECO:0000256" key="2">
    <source>
        <dbReference type="ARBA" id="ARBA00022679"/>
    </source>
</evidence>
<evidence type="ECO:0000259" key="5">
    <source>
        <dbReference type="Pfam" id="PF01467"/>
    </source>
</evidence>
<dbReference type="InterPro" id="IPR006418">
    <property type="entry name" value="NMN_Atrans_arc"/>
</dbReference>
<dbReference type="AlphaFoldDB" id="A0A832UZW2"/>
<dbReference type="EC" id="2.7.7.1" evidence="4"/>
<gene>
    <name evidence="6" type="ORF">H1016_02370</name>
</gene>
<dbReference type="InterPro" id="IPR014729">
    <property type="entry name" value="Rossmann-like_a/b/a_fold"/>
</dbReference>
<keyword evidence="4" id="KW-0547">Nucleotide-binding</keyword>
<keyword evidence="4" id="KW-0520">NAD</keyword>
<keyword evidence="7" id="KW-1185">Reference proteome</keyword>
<organism evidence="6 7">
    <name type="scientific">Candidatus Naiadarchaeum limnaeum</name>
    <dbReference type="NCBI Taxonomy" id="2756139"/>
    <lineage>
        <taxon>Archaea</taxon>
        <taxon>Candidatus Undinarchaeota</taxon>
        <taxon>Candidatus Undinarchaeia</taxon>
        <taxon>Candidatus Naiadarchaeales</taxon>
        <taxon>Candidatus Naiadarchaeaceae</taxon>
        <taxon>Candidatus Naiadarchaeum</taxon>
    </lineage>
</organism>
<dbReference type="Pfam" id="PF01467">
    <property type="entry name" value="CTP_transf_like"/>
    <property type="match status" value="1"/>
</dbReference>
<dbReference type="HAMAP" id="MF_00243">
    <property type="entry name" value="NMN_adenylyltr"/>
    <property type="match status" value="1"/>
</dbReference>
<dbReference type="Gene3D" id="3.40.50.620">
    <property type="entry name" value="HUPs"/>
    <property type="match status" value="1"/>
</dbReference>
<evidence type="ECO:0000256" key="4">
    <source>
        <dbReference type="HAMAP-Rule" id="MF_00243"/>
    </source>
</evidence>
<dbReference type="GO" id="GO:0009435">
    <property type="term" value="P:NAD+ biosynthetic process"/>
    <property type="evidence" value="ECO:0007669"/>
    <property type="project" value="UniProtKB-UniRule"/>
</dbReference>
<dbReference type="NCBIfam" id="TIGR00125">
    <property type="entry name" value="cyt_tran_rel"/>
    <property type="match status" value="1"/>
</dbReference>
<dbReference type="UniPathway" id="UPA00253">
    <property type="reaction ID" value="UER00600"/>
</dbReference>
<dbReference type="EMBL" id="DVAB01000023">
    <property type="protein sequence ID" value="HIK00364.1"/>
    <property type="molecule type" value="Genomic_DNA"/>
</dbReference>
<comment type="catalytic activity">
    <reaction evidence="4">
        <text>beta-nicotinamide D-ribonucleotide + ATP + H(+) = diphosphate + NAD(+)</text>
        <dbReference type="Rhea" id="RHEA:21360"/>
        <dbReference type="ChEBI" id="CHEBI:14649"/>
        <dbReference type="ChEBI" id="CHEBI:15378"/>
        <dbReference type="ChEBI" id="CHEBI:30616"/>
        <dbReference type="ChEBI" id="CHEBI:33019"/>
        <dbReference type="ChEBI" id="CHEBI:57540"/>
        <dbReference type="EC" id="2.7.7.1"/>
    </reaction>
</comment>
<dbReference type="GO" id="GO:0005737">
    <property type="term" value="C:cytoplasm"/>
    <property type="evidence" value="ECO:0007669"/>
    <property type="project" value="UniProtKB-SubCell"/>
</dbReference>
<keyword evidence="3 4" id="KW-0548">Nucleotidyltransferase</keyword>
<protein>
    <recommendedName>
        <fullName evidence="4">Nicotinamide-nucleotide adenylyltransferase</fullName>
        <ecNumber evidence="4">2.7.7.1</ecNumber>
    </recommendedName>
    <alternativeName>
        <fullName evidence="4">NAD(+) diphosphorylase</fullName>
    </alternativeName>
    <alternativeName>
        <fullName evidence="4">NAD(+) pyrophosphorylase</fullName>
    </alternativeName>
    <alternativeName>
        <fullName evidence="4">NMN adenylyltransferase</fullName>
    </alternativeName>
</protein>
<dbReference type="NCBIfam" id="NF002243">
    <property type="entry name" value="PRK01153.1"/>
    <property type="match status" value="1"/>
</dbReference>
<reference evidence="6 7" key="1">
    <citation type="journal article" name="Nat. Commun.">
        <title>Undinarchaeota illuminate DPANN phylogeny and the impact of gene transfer on archaeal evolution.</title>
        <authorList>
            <person name="Dombrowski N."/>
            <person name="Williams T.A."/>
            <person name="Sun J."/>
            <person name="Woodcroft B.J."/>
            <person name="Lee J.H."/>
            <person name="Minh B.Q."/>
            <person name="Rinke C."/>
            <person name="Spang A."/>
        </authorList>
    </citation>
    <scope>NUCLEOTIDE SEQUENCE [LARGE SCALE GENOMIC DNA]</scope>
    <source>
        <strain evidence="6">MAG_bin1129</strain>
    </source>
</reference>
<dbReference type="SUPFAM" id="SSF52374">
    <property type="entry name" value="Nucleotidylyl transferase"/>
    <property type="match status" value="1"/>
</dbReference>
<keyword evidence="2 4" id="KW-0808">Transferase</keyword>
<dbReference type="Proteomes" id="UP000646946">
    <property type="component" value="Unassembled WGS sequence"/>
</dbReference>
<keyword evidence="4" id="KW-0963">Cytoplasm</keyword>
<accession>A0A832UZW2</accession>
<dbReference type="InterPro" id="IPR004821">
    <property type="entry name" value="Cyt_trans-like"/>
</dbReference>
<comment type="similarity">
    <text evidence="1 4">Belongs to the archaeal NMN adenylyltransferase family.</text>
</comment>
<evidence type="ECO:0000313" key="7">
    <source>
        <dbReference type="Proteomes" id="UP000646946"/>
    </source>
</evidence>
<keyword evidence="4" id="KW-0067">ATP-binding</keyword>
<comment type="pathway">
    <text evidence="4">Cofactor biosynthesis; NAD(+) biosynthesis; NAD(+) from nicotinamide D-ribonucleotide: step 1/1.</text>
</comment>
<keyword evidence="4" id="KW-0662">Pyridine nucleotide biosynthesis</keyword>
<dbReference type="PANTHER" id="PTHR21342">
    <property type="entry name" value="PHOSPHOPANTETHEINE ADENYLYLTRANSFERASE"/>
    <property type="match status" value="1"/>
</dbReference>
<comment type="caution">
    <text evidence="6">The sequence shown here is derived from an EMBL/GenBank/DDBJ whole genome shotgun (WGS) entry which is preliminary data.</text>
</comment>
<evidence type="ECO:0000256" key="1">
    <source>
        <dbReference type="ARBA" id="ARBA00010124"/>
    </source>
</evidence>
<evidence type="ECO:0000256" key="3">
    <source>
        <dbReference type="ARBA" id="ARBA00022695"/>
    </source>
</evidence>
<name>A0A832UZW2_9ARCH</name>
<proteinExistence type="inferred from homology"/>
<evidence type="ECO:0000313" key="6">
    <source>
        <dbReference type="EMBL" id="HIK00364.1"/>
    </source>
</evidence>
<comment type="subcellular location">
    <subcellularLocation>
        <location evidence="4">Cytoplasm</location>
    </subcellularLocation>
</comment>
<dbReference type="PANTHER" id="PTHR21342:SF0">
    <property type="entry name" value="BIFUNCTIONAL NMN ADENYLYLTRANSFERASE_NUDIX HYDROLASE"/>
    <property type="match status" value="1"/>
</dbReference>
<feature type="domain" description="Cytidyltransferase-like" evidence="5">
    <location>
        <begin position="5"/>
        <end position="60"/>
    </location>
</feature>
<sequence length="170" mass="19459">MSTALYVGRFQPFHNGHLKVIKEILKSHSNIIIGIGSSQEKSTKENPFSVAERIKMTKLVLEEAGLDLKTFTFIKIPDAFNDVKWVESVLKLAGNFDVAYTNNDWAKYCFQFKGIKTHGTPYFPPYKGELIRKKIAKGKPWDDFVPKAVYDYILKIKGDARIRKLSKKKS</sequence>